<organism evidence="2 3">
    <name type="scientific">Halopiger aswanensis</name>
    <dbReference type="NCBI Taxonomy" id="148449"/>
    <lineage>
        <taxon>Archaea</taxon>
        <taxon>Methanobacteriati</taxon>
        <taxon>Methanobacteriota</taxon>
        <taxon>Stenosarchaea group</taxon>
        <taxon>Halobacteria</taxon>
        <taxon>Halobacteriales</taxon>
        <taxon>Natrialbaceae</taxon>
        <taxon>Halopiger</taxon>
    </lineage>
</organism>
<dbReference type="InterPro" id="IPR041698">
    <property type="entry name" value="Methyltransf_25"/>
</dbReference>
<dbReference type="RefSeq" id="WP_120243208.1">
    <property type="nucleotide sequence ID" value="NZ_RAPO01000001.1"/>
</dbReference>
<dbReference type="GO" id="GO:0008168">
    <property type="term" value="F:methyltransferase activity"/>
    <property type="evidence" value="ECO:0007669"/>
    <property type="project" value="UniProtKB-KW"/>
</dbReference>
<dbReference type="EMBL" id="RAPO01000001">
    <property type="protein sequence ID" value="RKD97704.1"/>
    <property type="molecule type" value="Genomic_DNA"/>
</dbReference>
<accession>A0A3R7DC14</accession>
<dbReference type="SUPFAM" id="SSF53335">
    <property type="entry name" value="S-adenosyl-L-methionine-dependent methyltransferases"/>
    <property type="match status" value="1"/>
</dbReference>
<comment type="caution">
    <text evidence="2">The sequence shown here is derived from an EMBL/GenBank/DDBJ whole genome shotgun (WGS) entry which is preliminary data.</text>
</comment>
<dbReference type="Gene3D" id="3.40.50.150">
    <property type="entry name" value="Vaccinia Virus protein VP39"/>
    <property type="match status" value="1"/>
</dbReference>
<keyword evidence="2" id="KW-0808">Transferase</keyword>
<reference evidence="2 3" key="1">
    <citation type="submission" date="2018-09" db="EMBL/GenBank/DDBJ databases">
        <title>Genomic Encyclopedia of Archaeal and Bacterial Type Strains, Phase II (KMG-II): from individual species to whole genera.</title>
        <authorList>
            <person name="Goeker M."/>
        </authorList>
    </citation>
    <scope>NUCLEOTIDE SEQUENCE [LARGE SCALE GENOMIC DNA]</scope>
    <source>
        <strain evidence="2 3">DSM 13151</strain>
    </source>
</reference>
<evidence type="ECO:0000259" key="1">
    <source>
        <dbReference type="Pfam" id="PF13649"/>
    </source>
</evidence>
<keyword evidence="2" id="KW-0489">Methyltransferase</keyword>
<dbReference type="GO" id="GO:0032259">
    <property type="term" value="P:methylation"/>
    <property type="evidence" value="ECO:0007669"/>
    <property type="project" value="UniProtKB-KW"/>
</dbReference>
<dbReference type="InterPro" id="IPR029063">
    <property type="entry name" value="SAM-dependent_MTases_sf"/>
</dbReference>
<feature type="domain" description="Methyltransferase" evidence="1">
    <location>
        <begin position="48"/>
        <end position="144"/>
    </location>
</feature>
<evidence type="ECO:0000313" key="3">
    <source>
        <dbReference type="Proteomes" id="UP000283805"/>
    </source>
</evidence>
<dbReference type="CDD" id="cd02440">
    <property type="entry name" value="AdoMet_MTases"/>
    <property type="match status" value="1"/>
</dbReference>
<dbReference type="OrthoDB" id="186171at2157"/>
<name>A0A3R7DC14_9EURY</name>
<sequence>MTRESTPIADQPAHELLAAVGKRTLRPGGEALTRELLGTLSITSEDDVVEFAPGIGATARLALARNPNSYTGIELDRERAARLRETLDGIDQPAPEIRVGNAADTDLPRESADAVYGEAMLTMQPDGGKRAILEEAHRLLRPGGRYGIHELALADGVDDETAARIRREAAQVANVHPQPLSESGWVDRLESAGFTVTWQAVKPMALLEPRRVLADEGLLGALRIGYNLLRKPQARQRARSLRRVFGRYEDQLRAIALVAERS</sequence>
<keyword evidence="3" id="KW-1185">Reference proteome</keyword>
<gene>
    <name evidence="2" type="ORF">ATJ93_0696</name>
</gene>
<proteinExistence type="predicted"/>
<protein>
    <submittedName>
        <fullName evidence="2">Methyltransferase family protein</fullName>
    </submittedName>
</protein>
<dbReference type="AlphaFoldDB" id="A0A3R7DC14"/>
<dbReference type="Pfam" id="PF13649">
    <property type="entry name" value="Methyltransf_25"/>
    <property type="match status" value="1"/>
</dbReference>
<evidence type="ECO:0000313" key="2">
    <source>
        <dbReference type="EMBL" id="RKD97704.1"/>
    </source>
</evidence>
<dbReference type="Proteomes" id="UP000283805">
    <property type="component" value="Unassembled WGS sequence"/>
</dbReference>